<evidence type="ECO:0000313" key="2">
    <source>
        <dbReference type="Proteomes" id="UP000000595"/>
    </source>
</evidence>
<name>Q8PTF0_METMA</name>
<dbReference type="Proteomes" id="UP000000595">
    <property type="component" value="Chromosome"/>
</dbReference>
<reference evidence="1 2" key="1">
    <citation type="journal article" date="2002" name="J. Mol. Microbiol. Biotechnol.">
        <title>The genome of Methanosarcina mazei: evidence for lateral gene transfer between Bacteria and Archaea.</title>
        <authorList>
            <person name="Deppenmeier U."/>
            <person name="Johann A."/>
            <person name="Hartsch T."/>
            <person name="Merkl R."/>
            <person name="Schmitz R.A."/>
            <person name="Martinez-Arias R."/>
            <person name="Henne A."/>
            <person name="Wiezer A."/>
            <person name="Baumer S."/>
            <person name="Jacobi C."/>
            <person name="Bruggemann H."/>
            <person name="Lienard T."/>
            <person name="Christmann A."/>
            <person name="Bomeke M."/>
            <person name="Steckel S."/>
            <person name="Bhattacharyya A."/>
            <person name="Lykidis A."/>
            <person name="Overbeek R."/>
            <person name="Klenk H.P."/>
            <person name="Gunsalus R.P."/>
            <person name="Fritz H.J."/>
            <person name="Gottschalk G."/>
        </authorList>
    </citation>
    <scope>NUCLEOTIDE SEQUENCE [LARGE SCALE GENOMIC DNA]</scope>
    <source>
        <strain evidence="2">ATCC BAA-159 / DSM 3647 / Goe1 / Go1 / JCM 11833 / OCM 88</strain>
    </source>
</reference>
<dbReference type="GeneID" id="1481107"/>
<dbReference type="EMBL" id="AE008384">
    <property type="protein sequence ID" value="AAM32461.1"/>
    <property type="molecule type" value="Genomic_DNA"/>
</dbReference>
<dbReference type="HOGENOM" id="CLU_2021532_0_0_2"/>
<gene>
    <name evidence="1" type="ordered locus">MM_2765</name>
</gene>
<dbReference type="KEGG" id="mma:MM_2765"/>
<sequence>MVEEIHADALEGYKRGLLSQFSEINWGIAKLSGAMQMPGRHLDVRNLDRKLKPDIIFFVRMASQHEEFERDILKKFKPYRLETKTPKSDRKLILLHAKRTIELWETITRALRRHHIILLPGE</sequence>
<organism evidence="1 2">
    <name type="scientific">Methanosarcina mazei (strain ATCC BAA-159 / DSM 3647 / Goe1 / Go1 / JCM 11833 / OCM 88)</name>
    <name type="common">Methanosarcina frisia</name>
    <dbReference type="NCBI Taxonomy" id="192952"/>
    <lineage>
        <taxon>Archaea</taxon>
        <taxon>Methanobacteriati</taxon>
        <taxon>Methanobacteriota</taxon>
        <taxon>Stenosarchaea group</taxon>
        <taxon>Methanomicrobia</taxon>
        <taxon>Methanosarcinales</taxon>
        <taxon>Methanosarcinaceae</taxon>
        <taxon>Methanosarcina</taxon>
    </lineage>
</organism>
<accession>Q8PTF0</accession>
<evidence type="ECO:0000313" key="1">
    <source>
        <dbReference type="EMBL" id="AAM32461.1"/>
    </source>
</evidence>
<dbReference type="PATRIC" id="fig|192952.21.peg.3188"/>
<protein>
    <submittedName>
        <fullName evidence="1">Uncharacterized protein</fullName>
    </submittedName>
</protein>
<dbReference type="RefSeq" id="WP_011034674.1">
    <property type="nucleotide sequence ID" value="NC_003901.1"/>
</dbReference>
<proteinExistence type="predicted"/>
<dbReference type="AlphaFoldDB" id="Q8PTF0"/>